<evidence type="ECO:0000313" key="22">
    <source>
        <dbReference type="Proteomes" id="UP000247498"/>
    </source>
</evidence>
<evidence type="ECO:0000256" key="6">
    <source>
        <dbReference type="ARBA" id="ARBA00022490"/>
    </source>
</evidence>
<dbReference type="GO" id="GO:0005739">
    <property type="term" value="C:mitochondrion"/>
    <property type="evidence" value="ECO:0007669"/>
    <property type="project" value="UniProtKB-SubCell"/>
</dbReference>
<dbReference type="GO" id="GO:0047617">
    <property type="term" value="F:fatty acyl-CoA hydrolase activity"/>
    <property type="evidence" value="ECO:0007669"/>
    <property type="project" value="InterPro"/>
</dbReference>
<evidence type="ECO:0000259" key="20">
    <source>
        <dbReference type="Pfam" id="PF03061"/>
    </source>
</evidence>
<keyword evidence="22" id="KW-1185">Reference proteome</keyword>
<keyword evidence="8" id="KW-0007">Acetylation</keyword>
<dbReference type="SUPFAM" id="SSF54637">
    <property type="entry name" value="Thioesterase/thiol ester dehydrase-isomerase"/>
    <property type="match status" value="1"/>
</dbReference>
<proteinExistence type="inferred from homology"/>
<comment type="similarity">
    <text evidence="5">Belongs to the thioesterase PaaI family.</text>
</comment>
<evidence type="ECO:0000256" key="17">
    <source>
        <dbReference type="ARBA" id="ARBA00081533"/>
    </source>
</evidence>
<evidence type="ECO:0000256" key="7">
    <source>
        <dbReference type="ARBA" id="ARBA00022801"/>
    </source>
</evidence>
<dbReference type="PANTHER" id="PTHR21660:SF1">
    <property type="entry name" value="ACYL-COENZYME A THIOESTERASE 13"/>
    <property type="match status" value="1"/>
</dbReference>
<evidence type="ECO:0000256" key="4">
    <source>
        <dbReference type="ARBA" id="ARBA00004514"/>
    </source>
</evidence>
<evidence type="ECO:0000256" key="15">
    <source>
        <dbReference type="ARBA" id="ARBA00064709"/>
    </source>
</evidence>
<gene>
    <name evidence="21" type="ORF">Rsub_11142</name>
</gene>
<evidence type="ECO:0000256" key="3">
    <source>
        <dbReference type="ARBA" id="ARBA00004186"/>
    </source>
</evidence>
<protein>
    <recommendedName>
        <fullName evidence="16">Acyl-coenzyme A thioesterase 13</fullName>
    </recommendedName>
    <alternativeName>
        <fullName evidence="17">Hotdog-fold thioesterase superfamily member 2</fullName>
    </alternativeName>
    <alternativeName>
        <fullName evidence="18">Thioesterase superfamily member 2</fullName>
    </alternativeName>
</protein>
<dbReference type="OrthoDB" id="46529at2759"/>
<comment type="catalytic activity">
    <reaction evidence="13">
        <text>a fatty acyl-CoA + H2O = a fatty acid + CoA + H(+)</text>
        <dbReference type="Rhea" id="RHEA:16781"/>
        <dbReference type="ChEBI" id="CHEBI:15377"/>
        <dbReference type="ChEBI" id="CHEBI:15378"/>
        <dbReference type="ChEBI" id="CHEBI:28868"/>
        <dbReference type="ChEBI" id="CHEBI:57287"/>
        <dbReference type="ChEBI" id="CHEBI:77636"/>
    </reaction>
    <physiologicalReaction direction="left-to-right" evidence="13">
        <dbReference type="Rhea" id="RHEA:16782"/>
    </physiologicalReaction>
</comment>
<evidence type="ECO:0000256" key="18">
    <source>
        <dbReference type="ARBA" id="ARBA00083956"/>
    </source>
</evidence>
<evidence type="ECO:0000256" key="8">
    <source>
        <dbReference type="ARBA" id="ARBA00022990"/>
    </source>
</evidence>
<evidence type="ECO:0000256" key="11">
    <source>
        <dbReference type="ARBA" id="ARBA00023212"/>
    </source>
</evidence>
<comment type="subunit">
    <text evidence="15">Homotetramer. Interacts with PCTP.</text>
</comment>
<keyword evidence="6" id="KW-0963">Cytoplasm</keyword>
<reference evidence="21 22" key="1">
    <citation type="journal article" date="2018" name="Sci. Rep.">
        <title>Raphidocelis subcapitata (=Pseudokirchneriella subcapitata) provides an insight into genome evolution and environmental adaptations in the Sphaeropleales.</title>
        <authorList>
            <person name="Suzuki S."/>
            <person name="Yamaguchi H."/>
            <person name="Nakajima N."/>
            <person name="Kawachi M."/>
        </authorList>
    </citation>
    <scope>NUCLEOTIDE SEQUENCE [LARGE SCALE GENOMIC DNA]</scope>
    <source>
        <strain evidence="21 22">NIES-35</strain>
    </source>
</reference>
<feature type="domain" description="Thioesterase" evidence="20">
    <location>
        <begin position="62"/>
        <end position="129"/>
    </location>
</feature>
<dbReference type="STRING" id="307507.A0A2V0PDV3"/>
<feature type="region of interest" description="Disordered" evidence="19">
    <location>
        <begin position="166"/>
        <end position="193"/>
    </location>
</feature>
<sequence>MAAEAPAEPALTPLERATAFLDNLRSAGTFDDTPLRGLAVVSAAPGRVTCRLRPTRAHSNRFGSMHGGCIATLVDVIGSAAIATVSDRGGVSVAINTNYLSPTPIGEDLDIEATVVKRGKQMATAVVNLSVAGEAVAQGSHVKALVPLSDLSALWAAVAEERRGVAAGSGGLREGQQQQQQQQQQRPLQHSRL</sequence>
<evidence type="ECO:0000256" key="2">
    <source>
        <dbReference type="ARBA" id="ARBA00004173"/>
    </source>
</evidence>
<evidence type="ECO:0000256" key="13">
    <source>
        <dbReference type="ARBA" id="ARBA00052976"/>
    </source>
</evidence>
<dbReference type="Gene3D" id="3.10.129.10">
    <property type="entry name" value="Hotdog Thioesterase"/>
    <property type="match status" value="1"/>
</dbReference>
<dbReference type="InterPro" id="IPR003736">
    <property type="entry name" value="PAAI_dom"/>
</dbReference>
<dbReference type="FunCoup" id="A0A2V0PDV3">
    <property type="interactions" value="829"/>
</dbReference>
<comment type="caution">
    <text evidence="21">The sequence shown here is derived from an EMBL/GenBank/DDBJ whole genome shotgun (WGS) entry which is preliminary data.</text>
</comment>
<feature type="compositionally biased region" description="Low complexity" evidence="19">
    <location>
        <begin position="176"/>
        <end position="185"/>
    </location>
</feature>
<evidence type="ECO:0000256" key="1">
    <source>
        <dbReference type="ARBA" id="ARBA00004123"/>
    </source>
</evidence>
<dbReference type="Proteomes" id="UP000247498">
    <property type="component" value="Unassembled WGS sequence"/>
</dbReference>
<name>A0A2V0PDV3_9CHLO</name>
<keyword evidence="7" id="KW-0378">Hydrolase</keyword>
<dbReference type="FunFam" id="3.10.129.10:FF:000021">
    <property type="entry name" value="Acyl-coenzyme A thioesterase 13"/>
    <property type="match status" value="1"/>
</dbReference>
<evidence type="ECO:0000256" key="19">
    <source>
        <dbReference type="SAM" id="MobiDB-lite"/>
    </source>
</evidence>
<keyword evidence="10" id="KW-0496">Mitochondrion</keyword>
<dbReference type="PANTHER" id="PTHR21660">
    <property type="entry name" value="THIOESTERASE SUPERFAMILY MEMBER-RELATED"/>
    <property type="match status" value="1"/>
</dbReference>
<dbReference type="Pfam" id="PF03061">
    <property type="entry name" value="4HBT"/>
    <property type="match status" value="1"/>
</dbReference>
<comment type="function">
    <text evidence="14">Catalyzes the hydrolysis of acyl-CoAs into free fatty acids and coenzyme A (CoASH), regulating their respective intracellular levels. Has acyl-CoA thioesterase activity towards medium (C12) and long-chain (C18) fatty acyl-CoA substrates. Can also hydrolyze 3-hydroxyphenylacetyl-CoA and 3,4-dihydroxyphenylacetyl-CoA (in vitro). May play a role in controlling adaptive thermogenesis.</text>
</comment>
<evidence type="ECO:0000256" key="14">
    <source>
        <dbReference type="ARBA" id="ARBA00058205"/>
    </source>
</evidence>
<keyword evidence="9" id="KW-0443">Lipid metabolism</keyword>
<keyword evidence="11" id="KW-0206">Cytoskeleton</keyword>
<dbReference type="GO" id="GO:0006629">
    <property type="term" value="P:lipid metabolic process"/>
    <property type="evidence" value="ECO:0007669"/>
    <property type="project" value="UniProtKB-KW"/>
</dbReference>
<accession>A0A2V0PDV3</accession>
<keyword evidence="12" id="KW-0539">Nucleus</keyword>
<dbReference type="NCBIfam" id="TIGR00369">
    <property type="entry name" value="unchar_dom_1"/>
    <property type="match status" value="1"/>
</dbReference>
<dbReference type="InterPro" id="IPR039298">
    <property type="entry name" value="ACOT13"/>
</dbReference>
<dbReference type="InterPro" id="IPR029069">
    <property type="entry name" value="HotDog_dom_sf"/>
</dbReference>
<evidence type="ECO:0000256" key="9">
    <source>
        <dbReference type="ARBA" id="ARBA00023098"/>
    </source>
</evidence>
<evidence type="ECO:0000256" key="5">
    <source>
        <dbReference type="ARBA" id="ARBA00008324"/>
    </source>
</evidence>
<dbReference type="GO" id="GO:0005829">
    <property type="term" value="C:cytosol"/>
    <property type="evidence" value="ECO:0007669"/>
    <property type="project" value="UniProtKB-SubCell"/>
</dbReference>
<dbReference type="CDD" id="cd03443">
    <property type="entry name" value="PaaI_thioesterase"/>
    <property type="match status" value="1"/>
</dbReference>
<comment type="subcellular location">
    <subcellularLocation>
        <location evidence="3">Cytoplasm</location>
        <location evidence="3">Cytoskeleton</location>
        <location evidence="3">Spindle</location>
    </subcellularLocation>
    <subcellularLocation>
        <location evidence="4">Cytoplasm</location>
        <location evidence="4">Cytosol</location>
    </subcellularLocation>
    <subcellularLocation>
        <location evidence="2">Mitochondrion</location>
    </subcellularLocation>
    <subcellularLocation>
        <location evidence="1">Nucleus</location>
    </subcellularLocation>
</comment>
<dbReference type="GO" id="GO:0005819">
    <property type="term" value="C:spindle"/>
    <property type="evidence" value="ECO:0007669"/>
    <property type="project" value="UniProtKB-SubCell"/>
</dbReference>
<dbReference type="EMBL" id="BDRX01000114">
    <property type="protein sequence ID" value="GBF98031.1"/>
    <property type="molecule type" value="Genomic_DNA"/>
</dbReference>
<evidence type="ECO:0000256" key="12">
    <source>
        <dbReference type="ARBA" id="ARBA00023242"/>
    </source>
</evidence>
<evidence type="ECO:0000313" key="21">
    <source>
        <dbReference type="EMBL" id="GBF98031.1"/>
    </source>
</evidence>
<evidence type="ECO:0000256" key="16">
    <source>
        <dbReference type="ARBA" id="ARBA00067273"/>
    </source>
</evidence>
<evidence type="ECO:0000256" key="10">
    <source>
        <dbReference type="ARBA" id="ARBA00023128"/>
    </source>
</evidence>
<dbReference type="InterPro" id="IPR006683">
    <property type="entry name" value="Thioestr_dom"/>
</dbReference>
<dbReference type="AlphaFoldDB" id="A0A2V0PDV3"/>
<dbReference type="GO" id="GO:0005634">
    <property type="term" value="C:nucleus"/>
    <property type="evidence" value="ECO:0007669"/>
    <property type="project" value="UniProtKB-SubCell"/>
</dbReference>
<organism evidence="21 22">
    <name type="scientific">Raphidocelis subcapitata</name>
    <dbReference type="NCBI Taxonomy" id="307507"/>
    <lineage>
        <taxon>Eukaryota</taxon>
        <taxon>Viridiplantae</taxon>
        <taxon>Chlorophyta</taxon>
        <taxon>core chlorophytes</taxon>
        <taxon>Chlorophyceae</taxon>
        <taxon>CS clade</taxon>
        <taxon>Sphaeropleales</taxon>
        <taxon>Selenastraceae</taxon>
        <taxon>Raphidocelis</taxon>
    </lineage>
</organism>
<dbReference type="InParanoid" id="A0A2V0PDV3"/>